<comment type="subcellular location">
    <subcellularLocation>
        <location evidence="1">Secreted</location>
        <location evidence="1">Cell wall</location>
    </subcellularLocation>
</comment>
<evidence type="ECO:0000256" key="1">
    <source>
        <dbReference type="ARBA" id="ARBA00004191"/>
    </source>
</evidence>
<evidence type="ECO:0000313" key="11">
    <source>
        <dbReference type="EMBL" id="KAK4259945.1"/>
    </source>
</evidence>
<name>A0AAE1MC35_9FABA</name>
<dbReference type="PROSITE" id="PS00502">
    <property type="entry name" value="POLYGALACTURONASE"/>
    <property type="match status" value="1"/>
</dbReference>
<evidence type="ECO:0000256" key="3">
    <source>
        <dbReference type="ARBA" id="ARBA00022512"/>
    </source>
</evidence>
<dbReference type="InterPro" id="IPR012334">
    <property type="entry name" value="Pectin_lyas_fold"/>
</dbReference>
<proteinExistence type="inferred from homology"/>
<dbReference type="Proteomes" id="UP001293593">
    <property type="component" value="Unassembled WGS sequence"/>
</dbReference>
<keyword evidence="3" id="KW-0134">Cell wall</keyword>
<evidence type="ECO:0000256" key="5">
    <source>
        <dbReference type="ARBA" id="ARBA00022801"/>
    </source>
</evidence>
<protein>
    <recommendedName>
        <fullName evidence="13">Polygalacturonase</fullName>
    </recommendedName>
</protein>
<dbReference type="FunFam" id="2.160.20.10:FF:000004">
    <property type="entry name" value="Pectin lyase-like superfamily protein"/>
    <property type="match status" value="1"/>
</dbReference>
<accession>A0AAE1MC35</accession>
<dbReference type="PANTHER" id="PTHR31375">
    <property type="match status" value="1"/>
</dbReference>
<feature type="active site" evidence="8">
    <location>
        <position position="249"/>
    </location>
</feature>
<keyword evidence="10" id="KW-0732">Signal</keyword>
<dbReference type="GO" id="GO:0005975">
    <property type="term" value="P:carbohydrate metabolic process"/>
    <property type="evidence" value="ECO:0007669"/>
    <property type="project" value="InterPro"/>
</dbReference>
<sequence length="399" mass="41952">MTISILHCLLRPFLIILLTILSSTSFNSAISTGANYNVVSFGANPDGKTDCAKAFLSAWQKACGSAQPATIYVPPGRFLLGKVIFVGGECSNKAITVTIDGTLVAPSNYNGNDDSNWIVFENVDGVSVHGGLLDGQGTSLWACKKSGGNCPSGATSLEFTNSKNIMVAGLTSLNSQMFHIVIYQCQHVKVQGVKVMAPANSPNTDGIHIAGSDDVTILNSNIQTGDDCVSVGAGTTNLWVENIACGPGHGISIGSLGQDQNEAGVQNVTVKTIKFMGTENGVRIKTWGKPSNAFVKGILFQHAVMVDVQNPIVIDQNYCPDKGCSRQASGVKISDVTYQDIHGTSATEVAVKFDCSSKNPCSGIQLEDVKLTYNNQVAQASCQNAGGTSQGYVQPQSCL</sequence>
<evidence type="ECO:0000256" key="10">
    <source>
        <dbReference type="SAM" id="SignalP"/>
    </source>
</evidence>
<keyword evidence="4" id="KW-0964">Secreted</keyword>
<gene>
    <name evidence="11" type="ORF">QN277_006221</name>
</gene>
<dbReference type="InterPro" id="IPR006626">
    <property type="entry name" value="PbH1"/>
</dbReference>
<dbReference type="InterPro" id="IPR000743">
    <property type="entry name" value="Glyco_hydro_28"/>
</dbReference>
<dbReference type="EMBL" id="JAWXYG010000011">
    <property type="protein sequence ID" value="KAK4259945.1"/>
    <property type="molecule type" value="Genomic_DNA"/>
</dbReference>
<dbReference type="SUPFAM" id="SSF51126">
    <property type="entry name" value="Pectin lyase-like"/>
    <property type="match status" value="1"/>
</dbReference>
<organism evidence="11 12">
    <name type="scientific">Acacia crassicarpa</name>
    <name type="common">northern wattle</name>
    <dbReference type="NCBI Taxonomy" id="499986"/>
    <lineage>
        <taxon>Eukaryota</taxon>
        <taxon>Viridiplantae</taxon>
        <taxon>Streptophyta</taxon>
        <taxon>Embryophyta</taxon>
        <taxon>Tracheophyta</taxon>
        <taxon>Spermatophyta</taxon>
        <taxon>Magnoliopsida</taxon>
        <taxon>eudicotyledons</taxon>
        <taxon>Gunneridae</taxon>
        <taxon>Pentapetalae</taxon>
        <taxon>rosids</taxon>
        <taxon>fabids</taxon>
        <taxon>Fabales</taxon>
        <taxon>Fabaceae</taxon>
        <taxon>Caesalpinioideae</taxon>
        <taxon>mimosoid clade</taxon>
        <taxon>Acacieae</taxon>
        <taxon>Acacia</taxon>
    </lineage>
</organism>
<evidence type="ECO:0000256" key="2">
    <source>
        <dbReference type="ARBA" id="ARBA00008834"/>
    </source>
</evidence>
<keyword evidence="7" id="KW-0961">Cell wall biogenesis/degradation</keyword>
<dbReference type="GO" id="GO:0004650">
    <property type="term" value="F:polygalacturonase activity"/>
    <property type="evidence" value="ECO:0007669"/>
    <property type="project" value="InterPro"/>
</dbReference>
<feature type="chain" id="PRO_5042070529" description="Polygalacturonase" evidence="10">
    <location>
        <begin position="30"/>
        <end position="399"/>
    </location>
</feature>
<dbReference type="InterPro" id="IPR011050">
    <property type="entry name" value="Pectin_lyase_fold/virulence"/>
</dbReference>
<evidence type="ECO:0008006" key="13">
    <source>
        <dbReference type="Google" id="ProtNLM"/>
    </source>
</evidence>
<reference evidence="11" key="1">
    <citation type="submission" date="2023-10" db="EMBL/GenBank/DDBJ databases">
        <title>Chromosome-level genome of the transformable northern wattle, Acacia crassicarpa.</title>
        <authorList>
            <person name="Massaro I."/>
            <person name="Sinha N.R."/>
            <person name="Poethig S."/>
            <person name="Leichty A.R."/>
        </authorList>
    </citation>
    <scope>NUCLEOTIDE SEQUENCE</scope>
    <source>
        <strain evidence="11">Acra3RX</strain>
        <tissue evidence="11">Leaf</tissue>
    </source>
</reference>
<comment type="similarity">
    <text evidence="2 9">Belongs to the glycosyl hydrolase 28 family.</text>
</comment>
<evidence type="ECO:0000256" key="9">
    <source>
        <dbReference type="RuleBase" id="RU361169"/>
    </source>
</evidence>
<keyword evidence="5 9" id="KW-0378">Hydrolase</keyword>
<evidence type="ECO:0000256" key="6">
    <source>
        <dbReference type="ARBA" id="ARBA00023295"/>
    </source>
</evidence>
<keyword evidence="6 9" id="KW-0326">Glycosidase</keyword>
<dbReference type="Gene3D" id="2.160.20.10">
    <property type="entry name" value="Single-stranded right-handed beta-helix, Pectin lyase-like"/>
    <property type="match status" value="1"/>
</dbReference>
<keyword evidence="12" id="KW-1185">Reference proteome</keyword>
<comment type="caution">
    <text evidence="11">The sequence shown here is derived from an EMBL/GenBank/DDBJ whole genome shotgun (WGS) entry which is preliminary data.</text>
</comment>
<evidence type="ECO:0000256" key="4">
    <source>
        <dbReference type="ARBA" id="ARBA00022525"/>
    </source>
</evidence>
<dbReference type="GO" id="GO:0071555">
    <property type="term" value="P:cell wall organization"/>
    <property type="evidence" value="ECO:0007669"/>
    <property type="project" value="UniProtKB-KW"/>
</dbReference>
<evidence type="ECO:0000256" key="8">
    <source>
        <dbReference type="PROSITE-ProRule" id="PRU10052"/>
    </source>
</evidence>
<dbReference type="AlphaFoldDB" id="A0AAE1MC35"/>
<dbReference type="SMART" id="SM00710">
    <property type="entry name" value="PbH1"/>
    <property type="match status" value="5"/>
</dbReference>
<feature type="signal peptide" evidence="10">
    <location>
        <begin position="1"/>
        <end position="29"/>
    </location>
</feature>
<evidence type="ECO:0000313" key="12">
    <source>
        <dbReference type="Proteomes" id="UP001293593"/>
    </source>
</evidence>
<dbReference type="Pfam" id="PF00295">
    <property type="entry name" value="Glyco_hydro_28"/>
    <property type="match status" value="1"/>
</dbReference>
<evidence type="ECO:0000256" key="7">
    <source>
        <dbReference type="ARBA" id="ARBA00023316"/>
    </source>
</evidence>